<dbReference type="Gene3D" id="3.10.28.10">
    <property type="entry name" value="Homing endonucleases"/>
    <property type="match status" value="1"/>
</dbReference>
<accession>A0A0F9FQZ5</accession>
<dbReference type="SUPFAM" id="SSF55608">
    <property type="entry name" value="Homing endonucleases"/>
    <property type="match status" value="1"/>
</dbReference>
<organism evidence="1">
    <name type="scientific">marine sediment metagenome</name>
    <dbReference type="NCBI Taxonomy" id="412755"/>
    <lineage>
        <taxon>unclassified sequences</taxon>
        <taxon>metagenomes</taxon>
        <taxon>ecological metagenomes</taxon>
    </lineage>
</organism>
<reference evidence="1" key="1">
    <citation type="journal article" date="2015" name="Nature">
        <title>Complex archaea that bridge the gap between prokaryotes and eukaryotes.</title>
        <authorList>
            <person name="Spang A."/>
            <person name="Saw J.H."/>
            <person name="Jorgensen S.L."/>
            <person name="Zaremba-Niedzwiedzka K."/>
            <person name="Martijn J."/>
            <person name="Lind A.E."/>
            <person name="van Eijk R."/>
            <person name="Schleper C."/>
            <person name="Guy L."/>
            <person name="Ettema T.J."/>
        </authorList>
    </citation>
    <scope>NUCLEOTIDE SEQUENCE</scope>
</reference>
<dbReference type="AlphaFoldDB" id="A0A0F9FQZ5"/>
<comment type="caution">
    <text evidence="1">The sequence shown here is derived from an EMBL/GenBank/DDBJ whole genome shotgun (WGS) entry which is preliminary data.</text>
</comment>
<evidence type="ECO:0000313" key="1">
    <source>
        <dbReference type="EMBL" id="KKL53487.1"/>
    </source>
</evidence>
<gene>
    <name evidence="1" type="ORF">LCGC14_2274930</name>
</gene>
<name>A0A0F9FQZ5_9ZZZZ</name>
<dbReference type="InterPro" id="IPR027434">
    <property type="entry name" value="Homing_endonucl"/>
</dbReference>
<protein>
    <recommendedName>
        <fullName evidence="2">Homing endonuclease LAGLIDADG domain-containing protein</fullName>
    </recommendedName>
</protein>
<sequence>MGMTRCRKCGNKRTRKPIREEPTCVDCGAQRQKSGFSLWSIKKLQVLREQHLGGAKARPSSARKMSEIERAWVGAFLEADGCAFARRMQKDNYHDSCRTRIGLSISQKIIEPIATVLRLTGTGIVQRNQFTGMWAWSALRENDAIDIAEQCSPYSWKLQNLLEDIKELKNSSASI</sequence>
<dbReference type="EMBL" id="LAZR01031526">
    <property type="protein sequence ID" value="KKL53487.1"/>
    <property type="molecule type" value="Genomic_DNA"/>
</dbReference>
<proteinExistence type="predicted"/>
<evidence type="ECO:0008006" key="2">
    <source>
        <dbReference type="Google" id="ProtNLM"/>
    </source>
</evidence>